<evidence type="ECO:0000313" key="3">
    <source>
        <dbReference type="EMBL" id="KAH8096819.1"/>
    </source>
</evidence>
<dbReference type="EMBL" id="JAEVFJ010000022">
    <property type="protein sequence ID" value="KAH8096819.1"/>
    <property type="molecule type" value="Genomic_DNA"/>
</dbReference>
<dbReference type="Proteomes" id="UP000813824">
    <property type="component" value="Unassembled WGS sequence"/>
</dbReference>
<feature type="compositionally biased region" description="Polar residues" evidence="1">
    <location>
        <begin position="180"/>
        <end position="190"/>
    </location>
</feature>
<reference evidence="3" key="1">
    <citation type="journal article" date="2021" name="New Phytol.">
        <title>Evolutionary innovations through gain and loss of genes in the ectomycorrhizal Boletales.</title>
        <authorList>
            <person name="Wu G."/>
            <person name="Miyauchi S."/>
            <person name="Morin E."/>
            <person name="Kuo A."/>
            <person name="Drula E."/>
            <person name="Varga T."/>
            <person name="Kohler A."/>
            <person name="Feng B."/>
            <person name="Cao Y."/>
            <person name="Lipzen A."/>
            <person name="Daum C."/>
            <person name="Hundley H."/>
            <person name="Pangilinan J."/>
            <person name="Johnson J."/>
            <person name="Barry K."/>
            <person name="LaButti K."/>
            <person name="Ng V."/>
            <person name="Ahrendt S."/>
            <person name="Min B."/>
            <person name="Choi I.G."/>
            <person name="Park H."/>
            <person name="Plett J.M."/>
            <person name="Magnuson J."/>
            <person name="Spatafora J.W."/>
            <person name="Nagy L.G."/>
            <person name="Henrissat B."/>
            <person name="Grigoriev I.V."/>
            <person name="Yang Z.L."/>
            <person name="Xu J."/>
            <person name="Martin F.M."/>
        </authorList>
    </citation>
    <scope>NUCLEOTIDE SEQUENCE</scope>
    <source>
        <strain evidence="3">KKN 215</strain>
    </source>
</reference>
<feature type="region of interest" description="Disordered" evidence="1">
    <location>
        <begin position="169"/>
        <end position="223"/>
    </location>
</feature>
<proteinExistence type="predicted"/>
<evidence type="ECO:0000256" key="1">
    <source>
        <dbReference type="SAM" id="MobiDB-lite"/>
    </source>
</evidence>
<keyword evidence="2" id="KW-0812">Transmembrane</keyword>
<feature type="transmembrane region" description="Helical" evidence="2">
    <location>
        <begin position="75"/>
        <end position="96"/>
    </location>
</feature>
<keyword evidence="4" id="KW-1185">Reference proteome</keyword>
<feature type="compositionally biased region" description="Low complexity" evidence="1">
    <location>
        <begin position="191"/>
        <end position="204"/>
    </location>
</feature>
<comment type="caution">
    <text evidence="3">The sequence shown here is derived from an EMBL/GenBank/DDBJ whole genome shotgun (WGS) entry which is preliminary data.</text>
</comment>
<gene>
    <name evidence="3" type="ORF">BXZ70DRAFT_317385</name>
</gene>
<protein>
    <submittedName>
        <fullName evidence="3">Uncharacterized protein</fullName>
    </submittedName>
</protein>
<accession>A0A8K0UML3</accession>
<dbReference type="OrthoDB" id="10568681at2759"/>
<sequence>MTKLGDKTCDLTEGTLDGRPPPIYTSSIATNTRAHTTEATNSFGTPTFFGTPGSPTNPAAAAGGVEKSGVSASTIGFVVLAVVLGLLIVVLLIFWYRRRQRWRNHQHIDLLADDKFDPSLLEASIIQPFTGPSNRVGDVAEAVAIDRPVAQFSNPYNSISQMFYTEKVAQTRPRKRGEPTFSTVRLESTQPPSGSEPGSSSSPSDNTHATYPPTSISVTPDAPRRSYKARLDVPFAPSIRSAESEVDLGGYTNGNESAISLISQQMGSRREADGGVRFATGSGPIYIVGGGTLPPAYGDF</sequence>
<keyword evidence="2" id="KW-0472">Membrane</keyword>
<dbReference type="AlphaFoldDB" id="A0A8K0UML3"/>
<name>A0A8K0UML3_9AGAR</name>
<evidence type="ECO:0000256" key="2">
    <source>
        <dbReference type="SAM" id="Phobius"/>
    </source>
</evidence>
<feature type="compositionally biased region" description="Polar residues" evidence="1">
    <location>
        <begin position="205"/>
        <end position="218"/>
    </location>
</feature>
<organism evidence="3 4">
    <name type="scientific">Cristinia sonorae</name>
    <dbReference type="NCBI Taxonomy" id="1940300"/>
    <lineage>
        <taxon>Eukaryota</taxon>
        <taxon>Fungi</taxon>
        <taxon>Dikarya</taxon>
        <taxon>Basidiomycota</taxon>
        <taxon>Agaricomycotina</taxon>
        <taxon>Agaricomycetes</taxon>
        <taxon>Agaricomycetidae</taxon>
        <taxon>Agaricales</taxon>
        <taxon>Pleurotineae</taxon>
        <taxon>Stephanosporaceae</taxon>
        <taxon>Cristinia</taxon>
    </lineage>
</organism>
<keyword evidence="2" id="KW-1133">Transmembrane helix</keyword>
<evidence type="ECO:0000313" key="4">
    <source>
        <dbReference type="Proteomes" id="UP000813824"/>
    </source>
</evidence>